<dbReference type="RefSeq" id="WP_072598908.1">
    <property type="nucleotide sequence ID" value="NZ_CP018222.1"/>
</dbReference>
<evidence type="ECO:0000256" key="6">
    <source>
        <dbReference type="ARBA" id="ARBA00022692"/>
    </source>
</evidence>
<evidence type="ECO:0000256" key="3">
    <source>
        <dbReference type="ARBA" id="ARBA00007244"/>
    </source>
</evidence>
<keyword evidence="5 12" id="KW-0349">Heme</keyword>
<geneLocation type="plasmid" evidence="15">
    <name>phsl1</name>
</geneLocation>
<proteinExistence type="inferred from homology"/>
<keyword evidence="10 13" id="KW-0472">Membrane</keyword>
<evidence type="ECO:0000256" key="7">
    <source>
        <dbReference type="ARBA" id="ARBA00022723"/>
    </source>
</evidence>
<comment type="similarity">
    <text evidence="3">Belongs to the cytochrome b560 family.</text>
</comment>
<evidence type="ECO:0000256" key="11">
    <source>
        <dbReference type="ARBA" id="ARBA00025912"/>
    </source>
</evidence>
<dbReference type="SUPFAM" id="SSF81343">
    <property type="entry name" value="Fumarate reductase respiratory complex transmembrane subunits"/>
    <property type="match status" value="1"/>
</dbReference>
<keyword evidence="6 13" id="KW-0812">Transmembrane</keyword>
<evidence type="ECO:0000256" key="9">
    <source>
        <dbReference type="ARBA" id="ARBA00023004"/>
    </source>
</evidence>
<dbReference type="PIRSF" id="PIRSF000178">
    <property type="entry name" value="SDH_cyt_b560"/>
    <property type="match status" value="1"/>
</dbReference>
<dbReference type="AlphaFoldDB" id="A0A1L4A0C8"/>
<dbReference type="InterPro" id="IPR034804">
    <property type="entry name" value="SQR/QFR_C/D"/>
</dbReference>
<evidence type="ECO:0000256" key="4">
    <source>
        <dbReference type="ARBA" id="ARBA00020076"/>
    </source>
</evidence>
<keyword evidence="9 12" id="KW-0408">Iron</keyword>
<dbReference type="PROSITE" id="PS01001">
    <property type="entry name" value="SDH_CYT_2"/>
    <property type="match status" value="1"/>
</dbReference>
<dbReference type="Proteomes" id="UP000182063">
    <property type="component" value="Plasmid pHSL1"/>
</dbReference>
<feature type="binding site" description="axial binding residue" evidence="12">
    <location>
        <position position="80"/>
    </location>
    <ligand>
        <name>heme</name>
        <dbReference type="ChEBI" id="CHEBI:30413"/>
        <note>ligand shared with second transmembrane subunit</note>
    </ligand>
    <ligandPart>
        <name>Fe</name>
        <dbReference type="ChEBI" id="CHEBI:18248"/>
    </ligandPart>
</feature>
<gene>
    <name evidence="14" type="ORF">BSL82_17665</name>
</gene>
<dbReference type="InterPro" id="IPR018495">
    <property type="entry name" value="Succ_DH_cyt_bsu_CS"/>
</dbReference>
<feature type="transmembrane region" description="Helical" evidence="13">
    <location>
        <begin position="57"/>
        <end position="82"/>
    </location>
</feature>
<evidence type="ECO:0000256" key="8">
    <source>
        <dbReference type="ARBA" id="ARBA00022989"/>
    </source>
</evidence>
<feature type="transmembrane region" description="Helical" evidence="13">
    <location>
        <begin position="103"/>
        <end position="123"/>
    </location>
</feature>
<comment type="subcellular location">
    <subcellularLocation>
        <location evidence="2">Membrane</location>
        <topology evidence="2">Multi-pass membrane protein</topology>
    </subcellularLocation>
</comment>
<evidence type="ECO:0000256" key="5">
    <source>
        <dbReference type="ARBA" id="ARBA00022617"/>
    </source>
</evidence>
<dbReference type="GO" id="GO:0006099">
    <property type="term" value="P:tricarboxylic acid cycle"/>
    <property type="evidence" value="ECO:0007669"/>
    <property type="project" value="InterPro"/>
</dbReference>
<dbReference type="InterPro" id="IPR014314">
    <property type="entry name" value="Succ_DH_cytb556"/>
</dbReference>
<keyword evidence="8 13" id="KW-1133">Transmembrane helix</keyword>
<evidence type="ECO:0000256" key="1">
    <source>
        <dbReference type="ARBA" id="ARBA00004050"/>
    </source>
</evidence>
<evidence type="ECO:0000313" key="14">
    <source>
        <dbReference type="EMBL" id="API61279.1"/>
    </source>
</evidence>
<organism evidence="14 15">
    <name type="scientific">Tardibacter chloracetimidivorans</name>
    <dbReference type="NCBI Taxonomy" id="1921510"/>
    <lineage>
        <taxon>Bacteria</taxon>
        <taxon>Pseudomonadati</taxon>
        <taxon>Pseudomonadota</taxon>
        <taxon>Alphaproteobacteria</taxon>
        <taxon>Sphingomonadales</taxon>
        <taxon>Sphingomonadaceae</taxon>
        <taxon>Tardibacter</taxon>
    </lineage>
</organism>
<keyword evidence="15" id="KW-1185">Reference proteome</keyword>
<dbReference type="GO" id="GO:0009055">
    <property type="term" value="F:electron transfer activity"/>
    <property type="evidence" value="ECO:0007669"/>
    <property type="project" value="InterPro"/>
</dbReference>
<keyword evidence="14" id="KW-0614">Plasmid</keyword>
<dbReference type="GO" id="GO:0046872">
    <property type="term" value="F:metal ion binding"/>
    <property type="evidence" value="ECO:0007669"/>
    <property type="project" value="UniProtKB-KW"/>
</dbReference>
<sequence>MAQRPQSPHATIYRPPIAMMTSIMHRFSAIAISLVGMPILLWWLWAIADGPKAYERFAHFAASWVGTYILFGLSWCVFQHLASGVRHLVMDIGAGYELRTARLGAWSTFLFSFVMTLGFWAILALK</sequence>
<keyword evidence="7 12" id="KW-0479">Metal-binding</keyword>
<name>A0A1L4A0C8_9SPHN</name>
<evidence type="ECO:0000256" key="10">
    <source>
        <dbReference type="ARBA" id="ARBA00023136"/>
    </source>
</evidence>
<dbReference type="Gene3D" id="1.20.1300.10">
    <property type="entry name" value="Fumarate reductase/succinate dehydrogenase, transmembrane subunit"/>
    <property type="match status" value="1"/>
</dbReference>
<dbReference type="GO" id="GO:0016020">
    <property type="term" value="C:membrane"/>
    <property type="evidence" value="ECO:0007669"/>
    <property type="project" value="UniProtKB-SubCell"/>
</dbReference>
<evidence type="ECO:0000256" key="13">
    <source>
        <dbReference type="SAM" id="Phobius"/>
    </source>
</evidence>
<feature type="transmembrane region" description="Helical" evidence="13">
    <location>
        <begin position="27"/>
        <end position="45"/>
    </location>
</feature>
<comment type="cofactor">
    <cofactor evidence="12">
        <name>heme</name>
        <dbReference type="ChEBI" id="CHEBI:30413"/>
    </cofactor>
    <text evidence="12">The heme is bound between the two transmembrane subunits.</text>
</comment>
<dbReference type="PANTHER" id="PTHR10978">
    <property type="entry name" value="SUCCINATE DEHYDROGENASE CYTOCHROME B560 SUBUNIT"/>
    <property type="match status" value="1"/>
</dbReference>
<dbReference type="PANTHER" id="PTHR10978:SF5">
    <property type="entry name" value="SUCCINATE DEHYDROGENASE CYTOCHROME B560 SUBUNIT, MITOCHONDRIAL"/>
    <property type="match status" value="1"/>
</dbReference>
<evidence type="ECO:0000256" key="2">
    <source>
        <dbReference type="ARBA" id="ARBA00004141"/>
    </source>
</evidence>
<dbReference type="NCBIfam" id="TIGR02970">
    <property type="entry name" value="succ_dehyd_cytB"/>
    <property type="match status" value="1"/>
</dbReference>
<dbReference type="CDD" id="cd03499">
    <property type="entry name" value="SQR_TypeC_SdhC"/>
    <property type="match status" value="1"/>
</dbReference>
<comment type="subunit">
    <text evidence="11">Part of an enzyme complex containing four subunits: a flavoprotein, an iron-sulfur protein, plus two membrane-anchoring proteins, SdhC and SdhD. The complex can form homotrimers.</text>
</comment>
<dbReference type="Pfam" id="PF01127">
    <property type="entry name" value="Sdh_cyt"/>
    <property type="match status" value="1"/>
</dbReference>
<protein>
    <recommendedName>
        <fullName evidence="4">Succinate dehydrogenase cytochrome b556 subunit</fullName>
    </recommendedName>
</protein>
<accession>A0A1L4A0C8</accession>
<dbReference type="OrthoDB" id="9799441at2"/>
<dbReference type="InterPro" id="IPR000701">
    <property type="entry name" value="SuccDH_FuR_B_TM-su"/>
</dbReference>
<dbReference type="EMBL" id="CP018222">
    <property type="protein sequence ID" value="API61279.1"/>
    <property type="molecule type" value="Genomic_DNA"/>
</dbReference>
<evidence type="ECO:0000313" key="15">
    <source>
        <dbReference type="Proteomes" id="UP000182063"/>
    </source>
</evidence>
<evidence type="ECO:0000256" key="12">
    <source>
        <dbReference type="PIRSR" id="PIRSR000178-1"/>
    </source>
</evidence>
<comment type="function">
    <text evidence="1">Membrane-anchoring subunit of succinate dehydrogenase (SDH).</text>
</comment>
<reference evidence="14 15" key="1">
    <citation type="submission" date="2016-11" db="EMBL/GenBank/DDBJ databases">
        <title>Complete Genome Sequence of alachlor-degrading Sphingomonas sp. strain JJ-A5.</title>
        <authorList>
            <person name="Lee H."/>
            <person name="Ka J.-O."/>
        </authorList>
    </citation>
    <scope>NUCLEOTIDE SEQUENCE [LARGE SCALE GENOMIC DNA]</scope>
    <source>
        <strain evidence="14 15">JJ-A5</strain>
        <plasmid evidence="15">phsl1</plasmid>
    </source>
</reference>
<dbReference type="KEGG" id="sphj:BSL82_17665"/>